<dbReference type="GO" id="GO:0016757">
    <property type="term" value="F:glycosyltransferase activity"/>
    <property type="evidence" value="ECO:0007669"/>
    <property type="project" value="UniProtKB-KW"/>
</dbReference>
<dbReference type="EMBL" id="VSSQ01076160">
    <property type="protein sequence ID" value="MPN26590.1"/>
    <property type="molecule type" value="Genomic_DNA"/>
</dbReference>
<evidence type="ECO:0000256" key="1">
    <source>
        <dbReference type="ARBA" id="ARBA00022676"/>
    </source>
</evidence>
<comment type="caution">
    <text evidence="4">The sequence shown here is derived from an EMBL/GenBank/DDBJ whole genome shotgun (WGS) entry which is preliminary data.</text>
</comment>
<dbReference type="PANTHER" id="PTHR12526">
    <property type="entry name" value="GLYCOSYLTRANSFERASE"/>
    <property type="match status" value="1"/>
</dbReference>
<dbReference type="Gene3D" id="3.40.50.2000">
    <property type="entry name" value="Glycogen Phosphorylase B"/>
    <property type="match status" value="2"/>
</dbReference>
<dbReference type="Pfam" id="PF00534">
    <property type="entry name" value="Glycos_transf_1"/>
    <property type="match status" value="1"/>
</dbReference>
<sequence>MANAHLLLAGDGKTLNECKQLVKQLGQTNKIHFLGYVNDVTRLYAFCDAAVSPSLSEGLPFNIIEAMGCGLPVIVSDIKGHRELAEQSINGLLFHKKNQQELINCLKEMYFFDYEQRLLLGQAGIKKAEAFSLESVFNKIMNIYQNNLKDCTSREIGQCDLD</sequence>
<keyword evidence="1 4" id="KW-0328">Glycosyltransferase</keyword>
<dbReference type="AlphaFoldDB" id="A0A645GKB2"/>
<evidence type="ECO:0000259" key="3">
    <source>
        <dbReference type="Pfam" id="PF00534"/>
    </source>
</evidence>
<feature type="domain" description="Glycosyl transferase family 1" evidence="3">
    <location>
        <begin position="3"/>
        <end position="109"/>
    </location>
</feature>
<name>A0A645GKB2_9ZZZZ</name>
<keyword evidence="2 4" id="KW-0808">Transferase</keyword>
<protein>
    <submittedName>
        <fullName evidence="4">Putative glycosyltransferase EpsD</fullName>
        <ecNumber evidence="4">2.4.-.-</ecNumber>
    </submittedName>
</protein>
<dbReference type="InterPro" id="IPR001296">
    <property type="entry name" value="Glyco_trans_1"/>
</dbReference>
<dbReference type="EC" id="2.4.-.-" evidence="4"/>
<reference evidence="4" key="1">
    <citation type="submission" date="2019-08" db="EMBL/GenBank/DDBJ databases">
        <authorList>
            <person name="Kucharzyk K."/>
            <person name="Murdoch R.W."/>
            <person name="Higgins S."/>
            <person name="Loffler F."/>
        </authorList>
    </citation>
    <scope>NUCLEOTIDE SEQUENCE</scope>
</reference>
<accession>A0A645GKB2</accession>
<gene>
    <name evidence="4" type="primary">epsD_9</name>
    <name evidence="4" type="ORF">SDC9_174015</name>
</gene>
<evidence type="ECO:0000256" key="2">
    <source>
        <dbReference type="ARBA" id="ARBA00022679"/>
    </source>
</evidence>
<proteinExistence type="predicted"/>
<organism evidence="4">
    <name type="scientific">bioreactor metagenome</name>
    <dbReference type="NCBI Taxonomy" id="1076179"/>
    <lineage>
        <taxon>unclassified sequences</taxon>
        <taxon>metagenomes</taxon>
        <taxon>ecological metagenomes</taxon>
    </lineage>
</organism>
<dbReference type="PANTHER" id="PTHR12526:SF510">
    <property type="entry name" value="D-INOSITOL 3-PHOSPHATE GLYCOSYLTRANSFERASE"/>
    <property type="match status" value="1"/>
</dbReference>
<dbReference type="SUPFAM" id="SSF53756">
    <property type="entry name" value="UDP-Glycosyltransferase/glycogen phosphorylase"/>
    <property type="match status" value="1"/>
</dbReference>
<evidence type="ECO:0000313" key="4">
    <source>
        <dbReference type="EMBL" id="MPN26590.1"/>
    </source>
</evidence>